<keyword evidence="1" id="KW-0812">Transmembrane</keyword>
<reference evidence="3" key="1">
    <citation type="submission" date="2015-01" db="EMBL/GenBank/DDBJ databases">
        <authorList>
            <person name="Manzoor Shahid"/>
            <person name="Zubair Saima"/>
        </authorList>
    </citation>
    <scope>NUCLEOTIDE SEQUENCE [LARGE SCALE GENOMIC DNA]</scope>
    <source>
        <strain evidence="3">V1</strain>
    </source>
</reference>
<keyword evidence="3" id="KW-1185">Reference proteome</keyword>
<dbReference type="AlphaFoldDB" id="A0A0B7GZH0"/>
<gene>
    <name evidence="2" type="ORF">TPHV1_310019</name>
</gene>
<feature type="transmembrane region" description="Helical" evidence="1">
    <location>
        <begin position="47"/>
        <end position="66"/>
    </location>
</feature>
<dbReference type="EMBL" id="CDNC01000025">
    <property type="protein sequence ID" value="CEM62390.1"/>
    <property type="molecule type" value="Genomic_DNA"/>
</dbReference>
<protein>
    <submittedName>
        <fullName evidence="2">Uncharacterized protein</fullName>
    </submittedName>
</protein>
<organism evidence="2 3">
    <name type="scientific">Treponema phagedenis</name>
    <dbReference type="NCBI Taxonomy" id="162"/>
    <lineage>
        <taxon>Bacteria</taxon>
        <taxon>Pseudomonadati</taxon>
        <taxon>Spirochaetota</taxon>
        <taxon>Spirochaetia</taxon>
        <taxon>Spirochaetales</taxon>
        <taxon>Treponemataceae</taxon>
        <taxon>Treponema</taxon>
    </lineage>
</organism>
<evidence type="ECO:0000313" key="3">
    <source>
        <dbReference type="Proteomes" id="UP000042527"/>
    </source>
</evidence>
<evidence type="ECO:0000256" key="1">
    <source>
        <dbReference type="SAM" id="Phobius"/>
    </source>
</evidence>
<name>A0A0B7GZH0_TREPH</name>
<proteinExistence type="predicted"/>
<accession>A0A0B7GZH0</accession>
<keyword evidence="1" id="KW-0472">Membrane</keyword>
<keyword evidence="1" id="KW-1133">Transmembrane helix</keyword>
<sequence>MQLRLMMVQFLLDFVLEVVVVLEICAQKELQQLICLIMVDKQKSKKLLLFEMILLLITYLFLVELVENF</sequence>
<dbReference type="Proteomes" id="UP000042527">
    <property type="component" value="Unassembled WGS sequence"/>
</dbReference>
<evidence type="ECO:0000313" key="2">
    <source>
        <dbReference type="EMBL" id="CEM62390.1"/>
    </source>
</evidence>